<name>A0A918PVA4_9BACT</name>
<dbReference type="PANTHER" id="PTHR46268:SF6">
    <property type="entry name" value="UNIVERSAL STRESS PROTEIN UP12"/>
    <property type="match status" value="1"/>
</dbReference>
<gene>
    <name evidence="3" type="ORF">GCM10007049_13550</name>
</gene>
<dbReference type="Gene3D" id="3.40.50.620">
    <property type="entry name" value="HUPs"/>
    <property type="match status" value="2"/>
</dbReference>
<dbReference type="RefSeq" id="WP_018472092.1">
    <property type="nucleotide sequence ID" value="NZ_BMWX01000002.1"/>
</dbReference>
<dbReference type="Pfam" id="PF00582">
    <property type="entry name" value="Usp"/>
    <property type="match status" value="1"/>
</dbReference>
<dbReference type="InterPro" id="IPR014729">
    <property type="entry name" value="Rossmann-like_a/b/a_fold"/>
</dbReference>
<sequence length="286" mass="32419">MKNLKKIAVCVDLTDMDSILLNYIKIMHDVFQFESLTLLHLIELEELSDESSALISGLGKSISQMLEAEIDEIVKDHLHDTREHISIHVHSGGDVEDFADFIDRQKFDLMVLGKKNSYPGSGILSGKLARLTDCDILFMPEIAHPSFQHILLALDFSSYSDKVIRLGQGLQAHTQGLLQPLHVIKVGMQYFPYIKDHHILSKHREDEALNEYKRFQKKYGIDSKITFLQDNEQHISRQIYNQAIFTAANLIIVGNKGKKDEGDLLIGSVAEQLIASDKSLPIWIVK</sequence>
<dbReference type="InterPro" id="IPR006015">
    <property type="entry name" value="Universal_stress_UspA"/>
</dbReference>
<reference evidence="3" key="2">
    <citation type="submission" date="2020-09" db="EMBL/GenBank/DDBJ databases">
        <authorList>
            <person name="Sun Q."/>
            <person name="Kim S."/>
        </authorList>
    </citation>
    <scope>NUCLEOTIDE SEQUENCE</scope>
    <source>
        <strain evidence="3">KCTC 12368</strain>
    </source>
</reference>
<evidence type="ECO:0000313" key="3">
    <source>
        <dbReference type="EMBL" id="GGZ22057.1"/>
    </source>
</evidence>
<feature type="domain" description="UspA" evidence="2">
    <location>
        <begin position="147"/>
        <end position="276"/>
    </location>
</feature>
<organism evidence="3 4">
    <name type="scientific">Echinicola pacifica</name>
    <dbReference type="NCBI Taxonomy" id="346377"/>
    <lineage>
        <taxon>Bacteria</taxon>
        <taxon>Pseudomonadati</taxon>
        <taxon>Bacteroidota</taxon>
        <taxon>Cytophagia</taxon>
        <taxon>Cytophagales</taxon>
        <taxon>Cyclobacteriaceae</taxon>
        <taxon>Echinicola</taxon>
    </lineage>
</organism>
<dbReference type="EMBL" id="BMWX01000002">
    <property type="protein sequence ID" value="GGZ22057.1"/>
    <property type="molecule type" value="Genomic_DNA"/>
</dbReference>
<comment type="caution">
    <text evidence="3">The sequence shown here is derived from an EMBL/GenBank/DDBJ whole genome shotgun (WGS) entry which is preliminary data.</text>
</comment>
<accession>A0A918PVA4</accession>
<proteinExistence type="inferred from homology"/>
<evidence type="ECO:0000313" key="4">
    <source>
        <dbReference type="Proteomes" id="UP000619457"/>
    </source>
</evidence>
<dbReference type="PANTHER" id="PTHR46268">
    <property type="entry name" value="STRESS RESPONSE PROTEIN NHAX"/>
    <property type="match status" value="1"/>
</dbReference>
<protein>
    <recommendedName>
        <fullName evidence="2">UspA domain-containing protein</fullName>
    </recommendedName>
</protein>
<comment type="similarity">
    <text evidence="1">Belongs to the universal stress protein A family.</text>
</comment>
<dbReference type="AlphaFoldDB" id="A0A918PVA4"/>
<dbReference type="Proteomes" id="UP000619457">
    <property type="component" value="Unassembled WGS sequence"/>
</dbReference>
<keyword evidence="4" id="KW-1185">Reference proteome</keyword>
<dbReference type="SUPFAM" id="SSF52402">
    <property type="entry name" value="Adenine nucleotide alpha hydrolases-like"/>
    <property type="match status" value="2"/>
</dbReference>
<reference evidence="3" key="1">
    <citation type="journal article" date="2014" name="Int. J. Syst. Evol. Microbiol.">
        <title>Complete genome sequence of Corynebacterium casei LMG S-19264T (=DSM 44701T), isolated from a smear-ripened cheese.</title>
        <authorList>
            <consortium name="US DOE Joint Genome Institute (JGI-PGF)"/>
            <person name="Walter F."/>
            <person name="Albersmeier A."/>
            <person name="Kalinowski J."/>
            <person name="Ruckert C."/>
        </authorList>
    </citation>
    <scope>NUCLEOTIDE SEQUENCE</scope>
    <source>
        <strain evidence="3">KCTC 12368</strain>
    </source>
</reference>
<evidence type="ECO:0000259" key="2">
    <source>
        <dbReference type="Pfam" id="PF00582"/>
    </source>
</evidence>
<dbReference type="InterPro" id="IPR006016">
    <property type="entry name" value="UspA"/>
</dbReference>
<evidence type="ECO:0000256" key="1">
    <source>
        <dbReference type="ARBA" id="ARBA00008791"/>
    </source>
</evidence>
<dbReference type="PRINTS" id="PR01438">
    <property type="entry name" value="UNVRSLSTRESS"/>
</dbReference>
<dbReference type="CDD" id="cd00293">
    <property type="entry name" value="USP-like"/>
    <property type="match status" value="1"/>
</dbReference>